<reference evidence="2" key="2">
    <citation type="submission" date="2020-09" db="EMBL/GenBank/DDBJ databases">
        <authorList>
            <person name="Sun Q."/>
            <person name="Zhou Y."/>
        </authorList>
    </citation>
    <scope>NUCLEOTIDE SEQUENCE</scope>
    <source>
        <strain evidence="2">CGMCC 4.7308</strain>
    </source>
</reference>
<proteinExistence type="predicted"/>
<protein>
    <submittedName>
        <fullName evidence="2">Uncharacterized protein</fullName>
    </submittedName>
</protein>
<evidence type="ECO:0000313" key="2">
    <source>
        <dbReference type="EMBL" id="GGL92603.1"/>
    </source>
</evidence>
<dbReference type="AlphaFoldDB" id="A0A917SQF3"/>
<feature type="region of interest" description="Disordered" evidence="1">
    <location>
        <begin position="50"/>
        <end position="74"/>
    </location>
</feature>
<reference evidence="2" key="1">
    <citation type="journal article" date="2014" name="Int. J. Syst. Evol. Microbiol.">
        <title>Complete genome sequence of Corynebacterium casei LMG S-19264T (=DSM 44701T), isolated from a smear-ripened cheese.</title>
        <authorList>
            <consortium name="US DOE Joint Genome Institute (JGI-PGF)"/>
            <person name="Walter F."/>
            <person name="Albersmeier A."/>
            <person name="Kalinowski J."/>
            <person name="Ruckert C."/>
        </authorList>
    </citation>
    <scope>NUCLEOTIDE SEQUENCE</scope>
    <source>
        <strain evidence="2">CGMCC 4.7308</strain>
    </source>
</reference>
<gene>
    <name evidence="2" type="ORF">GCM10011594_10460</name>
</gene>
<sequence length="124" mass="12946">MTDCSTFSPAVMTATPASPATTPLRAAIPSWAGRRGEWVTVSPFRVARRWSGTRGTAPPARRHPHGAAPSTAPAMPAVPAAADIAPSPARFRAGRHPKPFAAARQSARGVKPGADRTAPPLPRR</sequence>
<dbReference type="Proteomes" id="UP000655208">
    <property type="component" value="Unassembled WGS sequence"/>
</dbReference>
<evidence type="ECO:0000256" key="1">
    <source>
        <dbReference type="SAM" id="MobiDB-lite"/>
    </source>
</evidence>
<feature type="region of interest" description="Disordered" evidence="1">
    <location>
        <begin position="1"/>
        <end position="21"/>
    </location>
</feature>
<evidence type="ECO:0000313" key="3">
    <source>
        <dbReference type="Proteomes" id="UP000655208"/>
    </source>
</evidence>
<dbReference type="EMBL" id="BMNA01000002">
    <property type="protein sequence ID" value="GGL92603.1"/>
    <property type="molecule type" value="Genomic_DNA"/>
</dbReference>
<comment type="caution">
    <text evidence="2">The sequence shown here is derived from an EMBL/GenBank/DDBJ whole genome shotgun (WGS) entry which is preliminary data.</text>
</comment>
<feature type="compositionally biased region" description="Low complexity" evidence="1">
    <location>
        <begin position="9"/>
        <end position="21"/>
    </location>
</feature>
<feature type="region of interest" description="Disordered" evidence="1">
    <location>
        <begin position="89"/>
        <end position="124"/>
    </location>
</feature>
<name>A0A917SQF3_9ACTN</name>
<organism evidence="2 3">
    <name type="scientific">Nakamurella endophytica</name>
    <dbReference type="NCBI Taxonomy" id="1748367"/>
    <lineage>
        <taxon>Bacteria</taxon>
        <taxon>Bacillati</taxon>
        <taxon>Actinomycetota</taxon>
        <taxon>Actinomycetes</taxon>
        <taxon>Nakamurellales</taxon>
        <taxon>Nakamurellaceae</taxon>
        <taxon>Nakamurella</taxon>
    </lineage>
</organism>
<accession>A0A917SQF3</accession>
<keyword evidence="3" id="KW-1185">Reference proteome</keyword>